<organism evidence="8 9">
    <name type="scientific">Kordiimonas sediminis</name>
    <dbReference type="NCBI Taxonomy" id="1735581"/>
    <lineage>
        <taxon>Bacteria</taxon>
        <taxon>Pseudomonadati</taxon>
        <taxon>Pseudomonadota</taxon>
        <taxon>Alphaproteobacteria</taxon>
        <taxon>Kordiimonadales</taxon>
        <taxon>Kordiimonadaceae</taxon>
        <taxon>Kordiimonas</taxon>
    </lineage>
</organism>
<reference evidence="8" key="2">
    <citation type="submission" date="2020-09" db="EMBL/GenBank/DDBJ databases">
        <authorList>
            <person name="Sun Q."/>
            <person name="Kim S."/>
        </authorList>
    </citation>
    <scope>NUCLEOTIDE SEQUENCE</scope>
    <source>
        <strain evidence="8">KCTC 42590</strain>
    </source>
</reference>
<dbReference type="RefSeq" id="WP_229819183.1">
    <property type="nucleotide sequence ID" value="NZ_BNCI01000001.1"/>
</dbReference>
<comment type="similarity">
    <text evidence="2 7">Belongs to the group II decarboxylase family.</text>
</comment>
<keyword evidence="4 6" id="KW-0663">Pyridoxal phosphate</keyword>
<dbReference type="InterPro" id="IPR015424">
    <property type="entry name" value="PyrdxlP-dep_Trfase"/>
</dbReference>
<keyword evidence="3" id="KW-0210">Decarboxylase</keyword>
<dbReference type="GO" id="GO:0030170">
    <property type="term" value="F:pyridoxal phosphate binding"/>
    <property type="evidence" value="ECO:0007669"/>
    <property type="project" value="InterPro"/>
</dbReference>
<dbReference type="InterPro" id="IPR002129">
    <property type="entry name" value="PyrdxlP-dep_de-COase"/>
</dbReference>
<dbReference type="SUPFAM" id="SSF53383">
    <property type="entry name" value="PLP-dependent transferases"/>
    <property type="match status" value="1"/>
</dbReference>
<dbReference type="GO" id="GO:0016831">
    <property type="term" value="F:carboxy-lyase activity"/>
    <property type="evidence" value="ECO:0007669"/>
    <property type="project" value="UniProtKB-KW"/>
</dbReference>
<comment type="cofactor">
    <cofactor evidence="1 6 7">
        <name>pyridoxal 5'-phosphate</name>
        <dbReference type="ChEBI" id="CHEBI:597326"/>
    </cofactor>
</comment>
<proteinExistence type="inferred from homology"/>
<evidence type="ECO:0000256" key="7">
    <source>
        <dbReference type="RuleBase" id="RU000382"/>
    </source>
</evidence>
<keyword evidence="9" id="KW-1185">Reference proteome</keyword>
<evidence type="ECO:0000313" key="8">
    <source>
        <dbReference type="EMBL" id="GHF19513.1"/>
    </source>
</evidence>
<dbReference type="GO" id="GO:0019752">
    <property type="term" value="P:carboxylic acid metabolic process"/>
    <property type="evidence" value="ECO:0007669"/>
    <property type="project" value="InterPro"/>
</dbReference>
<dbReference type="InterPro" id="IPR015421">
    <property type="entry name" value="PyrdxlP-dep_Trfase_major"/>
</dbReference>
<dbReference type="PANTHER" id="PTHR11999:SF70">
    <property type="entry name" value="MIP05841P"/>
    <property type="match status" value="1"/>
</dbReference>
<dbReference type="GO" id="GO:0006520">
    <property type="term" value="P:amino acid metabolic process"/>
    <property type="evidence" value="ECO:0007669"/>
    <property type="project" value="InterPro"/>
</dbReference>
<feature type="modified residue" description="N6-(pyridoxal phosphate)lysine" evidence="6">
    <location>
        <position position="294"/>
    </location>
</feature>
<dbReference type="Proteomes" id="UP000630923">
    <property type="component" value="Unassembled WGS sequence"/>
</dbReference>
<comment type="caution">
    <text evidence="8">The sequence shown here is derived from an EMBL/GenBank/DDBJ whole genome shotgun (WGS) entry which is preliminary data.</text>
</comment>
<name>A0A919AQ92_9PROT</name>
<sequence length="474" mass="52653">MDSSDFRKNAHALVDWIADYMDTVRAYPVRSQVNPGDIRKQLAPLPPQDGEDFETIFDDFKSIIMPGITHWQHPRFFAYFPANGTPPSQLAEMLLSALGVNAMIWETSPAATELEEQMINWLLTALKLPSDWSGVIQDTASTAVFCAVLVARERVTGWQVNDKGFTGDDRLTVYTTGETHSSLEKAVKMAGLGRASLRFVPTGDDHSMDVLALSEMIKKDKAAGFKPALIVASVGATGIGACDALKEIGIIARSQDIYFHVDAAWAGSAMICDEYRPLLNGAELADSFCFNPHKWLGVNFDCSVHFVKDKDSLIRTLTILPEYLKTREGDAVTDYRDWGPQLGRRNRALKLWFVLRSYGLDGLRKMIRGHVRMAEDLAKTIGAAPDFEIVTRPRLSLFTFRVYRPGVAHGALDAATEALITAVNDDGFTYLTRTVVDGRPVIRWQVGQVHTTEQDVSESWDRVQTLVKPLLATL</sequence>
<dbReference type="Gene3D" id="1.20.1340.10">
    <property type="entry name" value="dopa decarboxylase, N-terminal domain"/>
    <property type="match status" value="1"/>
</dbReference>
<evidence type="ECO:0000256" key="6">
    <source>
        <dbReference type="PIRSR" id="PIRSR602129-50"/>
    </source>
</evidence>
<dbReference type="PRINTS" id="PR00800">
    <property type="entry name" value="YHDCRBOXLASE"/>
</dbReference>
<gene>
    <name evidence="8" type="ORF">GCM10017044_12730</name>
</gene>
<evidence type="ECO:0000256" key="1">
    <source>
        <dbReference type="ARBA" id="ARBA00001933"/>
    </source>
</evidence>
<reference evidence="8" key="1">
    <citation type="journal article" date="2014" name="Int. J. Syst. Evol. Microbiol.">
        <title>Complete genome sequence of Corynebacterium casei LMG S-19264T (=DSM 44701T), isolated from a smear-ripened cheese.</title>
        <authorList>
            <consortium name="US DOE Joint Genome Institute (JGI-PGF)"/>
            <person name="Walter F."/>
            <person name="Albersmeier A."/>
            <person name="Kalinowski J."/>
            <person name="Ruckert C."/>
        </authorList>
    </citation>
    <scope>NUCLEOTIDE SEQUENCE</scope>
    <source>
        <strain evidence="8">KCTC 42590</strain>
    </source>
</reference>
<keyword evidence="5 7" id="KW-0456">Lyase</keyword>
<dbReference type="InterPro" id="IPR010977">
    <property type="entry name" value="Aromatic_deC"/>
</dbReference>
<dbReference type="Gene3D" id="3.90.1150.10">
    <property type="entry name" value="Aspartate Aminotransferase, domain 1"/>
    <property type="match status" value="1"/>
</dbReference>
<dbReference type="InterPro" id="IPR015422">
    <property type="entry name" value="PyrdxlP-dep_Trfase_small"/>
</dbReference>
<evidence type="ECO:0000256" key="4">
    <source>
        <dbReference type="ARBA" id="ARBA00022898"/>
    </source>
</evidence>
<dbReference type="Pfam" id="PF00282">
    <property type="entry name" value="Pyridoxal_deC"/>
    <property type="match status" value="1"/>
</dbReference>
<dbReference type="Gene3D" id="3.40.640.10">
    <property type="entry name" value="Type I PLP-dependent aspartate aminotransferase-like (Major domain)"/>
    <property type="match status" value="1"/>
</dbReference>
<accession>A0A919AQ92</accession>
<evidence type="ECO:0000256" key="2">
    <source>
        <dbReference type="ARBA" id="ARBA00009533"/>
    </source>
</evidence>
<dbReference type="AlphaFoldDB" id="A0A919AQ92"/>
<evidence type="ECO:0000313" key="9">
    <source>
        <dbReference type="Proteomes" id="UP000630923"/>
    </source>
</evidence>
<evidence type="ECO:0000256" key="3">
    <source>
        <dbReference type="ARBA" id="ARBA00022793"/>
    </source>
</evidence>
<protein>
    <submittedName>
        <fullName evidence="8">Pyridoxal-dependent decarboxylase</fullName>
    </submittedName>
</protein>
<dbReference type="PANTHER" id="PTHR11999">
    <property type="entry name" value="GROUP II PYRIDOXAL-5-PHOSPHATE DECARBOXYLASE"/>
    <property type="match status" value="1"/>
</dbReference>
<dbReference type="GO" id="GO:0005737">
    <property type="term" value="C:cytoplasm"/>
    <property type="evidence" value="ECO:0007669"/>
    <property type="project" value="TreeGrafter"/>
</dbReference>
<evidence type="ECO:0000256" key="5">
    <source>
        <dbReference type="ARBA" id="ARBA00023239"/>
    </source>
</evidence>
<dbReference type="EMBL" id="BNCI01000001">
    <property type="protein sequence ID" value="GHF19513.1"/>
    <property type="molecule type" value="Genomic_DNA"/>
</dbReference>